<dbReference type="Pfam" id="PF01734">
    <property type="entry name" value="Patatin"/>
    <property type="match status" value="1"/>
</dbReference>
<feature type="active site" description="Nucleophile" evidence="7">
    <location>
        <position position="49"/>
    </location>
</feature>
<reference evidence="10" key="1">
    <citation type="journal article" date="2022" name="Cell">
        <title>Repeat-based holocentromeres influence genome architecture and karyotype evolution.</title>
        <authorList>
            <person name="Hofstatter P.G."/>
            <person name="Thangavel G."/>
            <person name="Lux T."/>
            <person name="Neumann P."/>
            <person name="Vondrak T."/>
            <person name="Novak P."/>
            <person name="Zhang M."/>
            <person name="Costa L."/>
            <person name="Castellani M."/>
            <person name="Scott A."/>
            <person name="Toegelov H."/>
            <person name="Fuchs J."/>
            <person name="Mata-Sucre Y."/>
            <person name="Dias Y."/>
            <person name="Vanzela A.L.L."/>
            <person name="Huettel B."/>
            <person name="Almeida C.C.S."/>
            <person name="Simkova H."/>
            <person name="Souza G."/>
            <person name="Pedrosa-Harand A."/>
            <person name="Macas J."/>
            <person name="Mayer K.F.X."/>
            <person name="Houben A."/>
            <person name="Marques A."/>
        </authorList>
    </citation>
    <scope>NUCLEOTIDE SEQUENCE</scope>
    <source>
        <strain evidence="10">RhyBre1mFocal</strain>
    </source>
</reference>
<feature type="short sequence motif" description="GXGXXG" evidence="7">
    <location>
        <begin position="9"/>
        <end position="14"/>
    </location>
</feature>
<keyword evidence="3" id="KW-0611">Plant defense</keyword>
<dbReference type="GO" id="GO:0047372">
    <property type="term" value="F:monoacylglycerol lipase activity"/>
    <property type="evidence" value="ECO:0007669"/>
    <property type="project" value="TreeGrafter"/>
</dbReference>
<comment type="domain">
    <text evidence="8">The nitrogen atoms of the two glycine residues in the GGXR motif define the oxyanion hole, and stabilize the oxyanion that forms during the nucleophilic attack by the catalytic serine during substrate cleavage.</text>
</comment>
<dbReference type="PANTHER" id="PTHR32176">
    <property type="entry name" value="XYLOSE ISOMERASE"/>
    <property type="match status" value="1"/>
</dbReference>
<dbReference type="EC" id="3.1.1.-" evidence="8"/>
<dbReference type="GO" id="GO:0006952">
    <property type="term" value="P:defense response"/>
    <property type="evidence" value="ECO:0007669"/>
    <property type="project" value="UniProtKB-KW"/>
</dbReference>
<evidence type="ECO:0000256" key="2">
    <source>
        <dbReference type="ARBA" id="ARBA00022801"/>
    </source>
</evidence>
<dbReference type="GO" id="GO:0016042">
    <property type="term" value="P:lipid catabolic process"/>
    <property type="evidence" value="ECO:0007669"/>
    <property type="project" value="UniProtKB-UniRule"/>
</dbReference>
<comment type="caution">
    <text evidence="10">The sequence shown here is derived from an EMBL/GenBank/DDBJ whole genome shotgun (WGS) entry which is preliminary data.</text>
</comment>
<evidence type="ECO:0000313" key="11">
    <source>
        <dbReference type="Proteomes" id="UP001151287"/>
    </source>
</evidence>
<dbReference type="EMBL" id="JAMQYH010000002">
    <property type="protein sequence ID" value="KAJ1698907.1"/>
    <property type="molecule type" value="Genomic_DNA"/>
</dbReference>
<feature type="short sequence motif" description="GXSXG" evidence="7">
    <location>
        <begin position="47"/>
        <end position="51"/>
    </location>
</feature>
<proteinExistence type="inferred from homology"/>
<gene>
    <name evidence="10" type="ORF">LUZ63_007419</name>
</gene>
<evidence type="ECO:0000313" key="10">
    <source>
        <dbReference type="EMBL" id="KAJ1698907.1"/>
    </source>
</evidence>
<evidence type="ECO:0000259" key="9">
    <source>
        <dbReference type="PROSITE" id="PS51635"/>
    </source>
</evidence>
<feature type="domain" description="PNPLA" evidence="9">
    <location>
        <begin position="5"/>
        <end position="208"/>
    </location>
</feature>
<keyword evidence="5 7" id="KW-0443">Lipid metabolism</keyword>
<keyword evidence="2 7" id="KW-0378">Hydrolase</keyword>
<evidence type="ECO:0000256" key="5">
    <source>
        <dbReference type="ARBA" id="ARBA00023098"/>
    </source>
</evidence>
<dbReference type="GO" id="GO:0004620">
    <property type="term" value="F:phospholipase activity"/>
    <property type="evidence" value="ECO:0007669"/>
    <property type="project" value="TreeGrafter"/>
</dbReference>
<sequence length="364" mass="40305">MHTILTIDGGGVRGIIPGVILAFLESKLQELDGEDARIVDYFDVISGTSTGGLVTAMLATPGKDNRPLFAAKEIPQFYIENCPKIFPQRKNGFLGIVAQLHGPKYGGEYLHSKIEELLGDTKIHDALTSIVIPAYDCKRNTPVIFSKSEVENNSLMDALLSDICISTSAAPTFLPPHHFQTTDSLGRTRSFNLIDGGIFANNPTLLAIQEMKQNFRINGRKIIIISLGTGSEKQDMKLSAEHLAKWNSLEWLLPLLNMQLHATADMSDSLIASIFEGSEKNFLRIQENSLTGETASVDVSTEENLQNLVEIGKGLLKKPVSRFNIKSHKFEETDGEGTNEDELTRLARILSCERRRRLRNLKAL</sequence>
<dbReference type="PROSITE" id="PS51635">
    <property type="entry name" value="PNPLA"/>
    <property type="match status" value="1"/>
</dbReference>
<feature type="active site" description="Proton acceptor" evidence="7">
    <location>
        <position position="195"/>
    </location>
</feature>
<keyword evidence="4 7" id="KW-0442">Lipid degradation</keyword>
<evidence type="ECO:0000256" key="3">
    <source>
        <dbReference type="ARBA" id="ARBA00022821"/>
    </source>
</evidence>
<evidence type="ECO:0000256" key="6">
    <source>
        <dbReference type="ARBA" id="ARBA00025642"/>
    </source>
</evidence>
<dbReference type="InterPro" id="IPR002641">
    <property type="entry name" value="PNPLA_dom"/>
</dbReference>
<protein>
    <recommendedName>
        <fullName evidence="8">Patatin</fullName>
        <ecNumber evidence="8">3.1.1.-</ecNumber>
    </recommendedName>
</protein>
<comment type="similarity">
    <text evidence="1 8">Belongs to the patatin family.</text>
</comment>
<evidence type="ECO:0000256" key="8">
    <source>
        <dbReference type="RuleBase" id="RU361262"/>
    </source>
</evidence>
<dbReference type="Gene3D" id="3.40.1090.10">
    <property type="entry name" value="Cytosolic phospholipase A2 catalytic domain"/>
    <property type="match status" value="1"/>
</dbReference>
<accession>A0A9Q0HUD3</accession>
<evidence type="ECO:0000256" key="7">
    <source>
        <dbReference type="PROSITE-ProRule" id="PRU01161"/>
    </source>
</evidence>
<evidence type="ECO:0000256" key="4">
    <source>
        <dbReference type="ARBA" id="ARBA00022963"/>
    </source>
</evidence>
<dbReference type="FunFam" id="3.40.1090.10:FF:000005">
    <property type="entry name" value="Patatin"/>
    <property type="match status" value="1"/>
</dbReference>
<dbReference type="Proteomes" id="UP001151287">
    <property type="component" value="Unassembled WGS sequence"/>
</dbReference>
<dbReference type="OrthoDB" id="1658288at2759"/>
<dbReference type="InterPro" id="IPR016035">
    <property type="entry name" value="Acyl_Trfase/lysoPLipase"/>
</dbReference>
<comment type="function">
    <text evidence="8">Lipolytic acyl hydrolase (LAH).</text>
</comment>
<keyword evidence="11" id="KW-1185">Reference proteome</keyword>
<evidence type="ECO:0000256" key="1">
    <source>
        <dbReference type="ARBA" id="ARBA00010240"/>
    </source>
</evidence>
<organism evidence="10 11">
    <name type="scientific">Rhynchospora breviuscula</name>
    <dbReference type="NCBI Taxonomy" id="2022672"/>
    <lineage>
        <taxon>Eukaryota</taxon>
        <taxon>Viridiplantae</taxon>
        <taxon>Streptophyta</taxon>
        <taxon>Embryophyta</taxon>
        <taxon>Tracheophyta</taxon>
        <taxon>Spermatophyta</taxon>
        <taxon>Magnoliopsida</taxon>
        <taxon>Liliopsida</taxon>
        <taxon>Poales</taxon>
        <taxon>Cyperaceae</taxon>
        <taxon>Cyperoideae</taxon>
        <taxon>Rhynchosporeae</taxon>
        <taxon>Rhynchospora</taxon>
    </lineage>
</organism>
<dbReference type="PANTHER" id="PTHR32176:SF120">
    <property type="entry name" value="PATATIN"/>
    <property type="match status" value="1"/>
</dbReference>
<dbReference type="SUPFAM" id="SSF52151">
    <property type="entry name" value="FabD/lysophospholipase-like"/>
    <property type="match status" value="1"/>
</dbReference>
<feature type="short sequence motif" description="DGA/G" evidence="7">
    <location>
        <begin position="195"/>
        <end position="197"/>
    </location>
</feature>
<dbReference type="AlphaFoldDB" id="A0A9Q0HUD3"/>
<name>A0A9Q0HUD3_9POAL</name>
<comment type="function">
    <text evidence="6">Possesses non-specific lipolytic acyl hydrolase (LAH) activity. Hydrolyzes phospholipids as well as galactolipids. May play a role in disease resistance.</text>
</comment>